<reference evidence="5" key="1">
    <citation type="journal article" date="2014" name="Int. J. Syst. Evol. Microbiol.">
        <title>Complete genome sequence of Corynebacterium casei LMG S-19264T (=DSM 44701T), isolated from a smear-ripened cheese.</title>
        <authorList>
            <consortium name="US DOE Joint Genome Institute (JGI-PGF)"/>
            <person name="Walter F."/>
            <person name="Albersmeier A."/>
            <person name="Kalinowski J."/>
            <person name="Ruckert C."/>
        </authorList>
    </citation>
    <scope>NUCLEOTIDE SEQUENCE</scope>
    <source>
        <strain evidence="5">CGMCC 1.15760</strain>
    </source>
</reference>
<dbReference type="EMBL" id="BMJT01000007">
    <property type="protein sequence ID" value="GGG26852.1"/>
    <property type="molecule type" value="Genomic_DNA"/>
</dbReference>
<protein>
    <submittedName>
        <fullName evidence="5">FMN reductase (NADPH)</fullName>
    </submittedName>
</protein>
<keyword evidence="6" id="KW-1185">Reference proteome</keyword>
<dbReference type="NCBIfam" id="TIGR03567">
    <property type="entry name" value="FMN_reduc_SsuE"/>
    <property type="match status" value="1"/>
</dbReference>
<feature type="domain" description="NADPH-dependent FMN reductase-like" evidence="4">
    <location>
        <begin position="2"/>
        <end position="142"/>
    </location>
</feature>
<sequence length="178" mass="19751">MTKIVLLSGSPNIVSSSHKVLEVIEQLLQNKGFTTDIISVTQLPQQDLMTGNFGSKALQPFIQRIEQADGVIVASPVYKASYTGVLKSFFDLLPQQIFQRKTVLPIMTGGSIAHLLAIDYAFKPLITTLKGQALQGVYVVDEQMDKNAPHIIIDEAVWQRLRQQLEALDEAIALQKVY</sequence>
<name>A0A917G884_9BACI</name>
<dbReference type="InterPro" id="IPR029039">
    <property type="entry name" value="Flavoprotein-like_sf"/>
</dbReference>
<organism evidence="5 6">
    <name type="scientific">Lysinibacillus alkalisoli</name>
    <dbReference type="NCBI Taxonomy" id="1911548"/>
    <lineage>
        <taxon>Bacteria</taxon>
        <taxon>Bacillati</taxon>
        <taxon>Bacillota</taxon>
        <taxon>Bacilli</taxon>
        <taxon>Bacillales</taxon>
        <taxon>Bacillaceae</taxon>
        <taxon>Lysinibacillus</taxon>
    </lineage>
</organism>
<dbReference type="InterPro" id="IPR005025">
    <property type="entry name" value="FMN_Rdtase-like_dom"/>
</dbReference>
<dbReference type="RefSeq" id="WP_188615088.1">
    <property type="nucleotide sequence ID" value="NZ_BMJT01000007.1"/>
</dbReference>
<dbReference type="Gene3D" id="3.40.50.360">
    <property type="match status" value="1"/>
</dbReference>
<keyword evidence="1" id="KW-0285">Flavoprotein</keyword>
<dbReference type="GO" id="GO:0008752">
    <property type="term" value="F:FMN reductase [NAD(P)H] activity"/>
    <property type="evidence" value="ECO:0007669"/>
    <property type="project" value="InterPro"/>
</dbReference>
<keyword evidence="2" id="KW-0288">FMN</keyword>
<keyword evidence="3" id="KW-0560">Oxidoreductase</keyword>
<dbReference type="PANTHER" id="PTHR43408">
    <property type="entry name" value="FMN REDUCTASE (NADPH)"/>
    <property type="match status" value="1"/>
</dbReference>
<evidence type="ECO:0000256" key="3">
    <source>
        <dbReference type="ARBA" id="ARBA00023002"/>
    </source>
</evidence>
<accession>A0A917G884</accession>
<evidence type="ECO:0000256" key="1">
    <source>
        <dbReference type="ARBA" id="ARBA00022630"/>
    </source>
</evidence>
<reference evidence="5" key="2">
    <citation type="submission" date="2020-09" db="EMBL/GenBank/DDBJ databases">
        <authorList>
            <person name="Sun Q."/>
            <person name="Zhou Y."/>
        </authorList>
    </citation>
    <scope>NUCLEOTIDE SEQUENCE</scope>
    <source>
        <strain evidence="5">CGMCC 1.15760</strain>
    </source>
</reference>
<dbReference type="Proteomes" id="UP000616608">
    <property type="component" value="Unassembled WGS sequence"/>
</dbReference>
<gene>
    <name evidence="5" type="ORF">GCM10007425_21800</name>
</gene>
<comment type="caution">
    <text evidence="5">The sequence shown here is derived from an EMBL/GenBank/DDBJ whole genome shotgun (WGS) entry which is preliminary data.</text>
</comment>
<dbReference type="GO" id="GO:0046306">
    <property type="term" value="P:alkanesulfonate catabolic process"/>
    <property type="evidence" value="ECO:0007669"/>
    <property type="project" value="InterPro"/>
</dbReference>
<evidence type="ECO:0000256" key="2">
    <source>
        <dbReference type="ARBA" id="ARBA00022643"/>
    </source>
</evidence>
<dbReference type="InterPro" id="IPR020048">
    <property type="entry name" value="NADPH-dep_FMN_reduc_SsuE"/>
</dbReference>
<evidence type="ECO:0000313" key="5">
    <source>
        <dbReference type="EMBL" id="GGG26852.1"/>
    </source>
</evidence>
<dbReference type="SUPFAM" id="SSF52218">
    <property type="entry name" value="Flavoproteins"/>
    <property type="match status" value="1"/>
</dbReference>
<dbReference type="InterPro" id="IPR051814">
    <property type="entry name" value="NAD(P)H-dep_FMN_reductase"/>
</dbReference>
<proteinExistence type="predicted"/>
<dbReference type="PANTHER" id="PTHR43408:SF1">
    <property type="entry name" value="FMN REDUCTASE (NADPH)"/>
    <property type="match status" value="1"/>
</dbReference>
<evidence type="ECO:0000313" key="6">
    <source>
        <dbReference type="Proteomes" id="UP000616608"/>
    </source>
</evidence>
<dbReference type="Pfam" id="PF03358">
    <property type="entry name" value="FMN_red"/>
    <property type="match status" value="1"/>
</dbReference>
<dbReference type="AlphaFoldDB" id="A0A917G884"/>
<evidence type="ECO:0000259" key="4">
    <source>
        <dbReference type="Pfam" id="PF03358"/>
    </source>
</evidence>